<dbReference type="GO" id="GO:0016743">
    <property type="term" value="F:carboxyl- or carbamoyltransferase activity"/>
    <property type="evidence" value="ECO:0007669"/>
    <property type="project" value="InterPro"/>
</dbReference>
<dbReference type="GeneID" id="77218086"/>
<dbReference type="UniPathway" id="UPA00655">
    <property type="reaction ID" value="UER00711"/>
</dbReference>
<dbReference type="Proteomes" id="UP000595466">
    <property type="component" value="Chromosome"/>
</dbReference>
<dbReference type="PANTHER" id="PTHR42853">
    <property type="entry name" value="ACETYL-COENZYME A CARBOXYLASE CARBOXYL TRANSFERASE SUBUNIT ALPHA"/>
    <property type="match status" value="1"/>
</dbReference>
<dbReference type="Pfam" id="PF03255">
    <property type="entry name" value="ACCA"/>
    <property type="match status" value="1"/>
</dbReference>
<dbReference type="InterPro" id="IPR001095">
    <property type="entry name" value="Acetyl_CoA_COase_a_su"/>
</dbReference>
<evidence type="ECO:0000256" key="6">
    <source>
        <dbReference type="ARBA" id="ARBA00022832"/>
    </source>
</evidence>
<dbReference type="GO" id="GO:0009317">
    <property type="term" value="C:acetyl-CoA carboxylase complex"/>
    <property type="evidence" value="ECO:0007669"/>
    <property type="project" value="InterPro"/>
</dbReference>
<evidence type="ECO:0000256" key="2">
    <source>
        <dbReference type="ARBA" id="ARBA00011883"/>
    </source>
</evidence>
<organism evidence="13 16">
    <name type="scientific">Lactiplantibacillus plantarum</name>
    <name type="common">Lactobacillus plantarum</name>
    <dbReference type="NCBI Taxonomy" id="1590"/>
    <lineage>
        <taxon>Bacteria</taxon>
        <taxon>Bacillati</taxon>
        <taxon>Bacillota</taxon>
        <taxon>Bacilli</taxon>
        <taxon>Lactobacillales</taxon>
        <taxon>Lactobacillaceae</taxon>
        <taxon>Lactiplantibacillus</taxon>
    </lineage>
</organism>
<dbReference type="OMA" id="WGYRKAQ"/>
<keyword evidence="7" id="KW-0067">ATP-binding</keyword>
<dbReference type="KEGG" id="lpb:SH83_06980"/>
<dbReference type="PRINTS" id="PR01069">
    <property type="entry name" value="ACCCTRFRASEA"/>
</dbReference>
<keyword evidence="13" id="KW-0436">Ligase</keyword>
<reference evidence="14 17" key="3">
    <citation type="submission" date="2020-12" db="EMBL/GenBank/DDBJ databases">
        <title>Whole genome sequencing of Lactobacillus plantarum PC518.</title>
        <authorList>
            <person name="Guo Q."/>
        </authorList>
    </citation>
    <scope>NUCLEOTIDE SEQUENCE [LARGE SCALE GENOMIC DNA]</scope>
    <source>
        <strain evidence="14 17">PC518</strain>
    </source>
</reference>
<evidence type="ECO:0000313" key="17">
    <source>
        <dbReference type="Proteomes" id="UP000595466"/>
    </source>
</evidence>
<evidence type="ECO:0000256" key="4">
    <source>
        <dbReference type="ARBA" id="ARBA00022679"/>
    </source>
</evidence>
<evidence type="ECO:0000256" key="10">
    <source>
        <dbReference type="ARBA" id="ARBA00049152"/>
    </source>
</evidence>
<sequence length="256" mass="27573">MSKVTAYEQVQAARDASKISIQTLIDGLTEDFFDCHGDRQRADDPAVIAGLATIAQRPVTIIGIQKGQNLAENQARHFGCATPSGYRKALRLMRQAEQLRQPVVTLINTPGAYPGVDAEYEGQGRAIADCLLAGLQLRVPFLSLIVGEGGSGGALALACGDQVWMLANSTYSVLSPEGYATILWKESQRAAEAAEKMRLTPTELLADGIIDRIIPEVATAADCQPLKTAIDETLTALTAKSVAELVTQRQARYRQF</sequence>
<dbReference type="SUPFAM" id="SSF52096">
    <property type="entry name" value="ClpP/crotonase"/>
    <property type="match status" value="1"/>
</dbReference>
<comment type="pathway">
    <text evidence="1">Lipid metabolism; malonyl-CoA biosynthesis; malonyl-CoA from acetyl-CoA: step 1/1.</text>
</comment>
<comment type="catalytic activity">
    <reaction evidence="10">
        <text>N(6)-carboxybiotinyl-L-lysyl-[protein] + acetyl-CoA = N(6)-biotinyl-L-lysyl-[protein] + malonyl-CoA</text>
        <dbReference type="Rhea" id="RHEA:54728"/>
        <dbReference type="Rhea" id="RHEA-COMP:10505"/>
        <dbReference type="Rhea" id="RHEA-COMP:10506"/>
        <dbReference type="ChEBI" id="CHEBI:57288"/>
        <dbReference type="ChEBI" id="CHEBI:57384"/>
        <dbReference type="ChEBI" id="CHEBI:83144"/>
        <dbReference type="ChEBI" id="CHEBI:83145"/>
        <dbReference type="EC" id="2.1.3.15"/>
    </reaction>
</comment>
<dbReference type="GO" id="GO:0006633">
    <property type="term" value="P:fatty acid biosynthetic process"/>
    <property type="evidence" value="ECO:0007669"/>
    <property type="project" value="UniProtKB-KW"/>
</dbReference>
<accession>A0A165F3W4</accession>
<keyword evidence="8" id="KW-0443">Lipid metabolism</keyword>
<dbReference type="GO" id="GO:0003989">
    <property type="term" value="F:acetyl-CoA carboxylase activity"/>
    <property type="evidence" value="ECO:0007669"/>
    <property type="project" value="InterPro"/>
</dbReference>
<dbReference type="Proteomes" id="UP000076882">
    <property type="component" value="Unassembled WGS sequence"/>
</dbReference>
<evidence type="ECO:0000313" key="14">
    <source>
        <dbReference type="EMBL" id="QQM59736.1"/>
    </source>
</evidence>
<dbReference type="Gene3D" id="3.90.226.10">
    <property type="entry name" value="2-enoyl-CoA Hydratase, Chain A, domain 1"/>
    <property type="match status" value="1"/>
</dbReference>
<gene>
    <name evidence="14" type="ORF">JH395_08175</name>
    <name evidence="12" type="ORF">Lp19_3084</name>
    <name evidence="13" type="ORF">LPJSA22_01593</name>
</gene>
<dbReference type="PATRIC" id="fig|1590.142.peg.1515"/>
<proteinExistence type="predicted"/>
<keyword evidence="4 12" id="KW-0808">Transferase</keyword>
<dbReference type="PANTHER" id="PTHR42853:SF3">
    <property type="entry name" value="ACETYL-COENZYME A CARBOXYLASE CARBOXYL TRANSFERASE SUBUNIT ALPHA, CHLOROPLASTIC"/>
    <property type="match status" value="1"/>
</dbReference>
<dbReference type="EMBL" id="MCOL01000001">
    <property type="protein sequence ID" value="ODO61614.1"/>
    <property type="molecule type" value="Genomic_DNA"/>
</dbReference>
<dbReference type="InterPro" id="IPR011763">
    <property type="entry name" value="COA_CT_C"/>
</dbReference>
<keyword evidence="9" id="KW-0275">Fatty acid biosynthesis</keyword>
<keyword evidence="5" id="KW-0547">Nucleotide-binding</keyword>
<evidence type="ECO:0000256" key="8">
    <source>
        <dbReference type="ARBA" id="ARBA00023098"/>
    </source>
</evidence>
<dbReference type="RefSeq" id="WP_003645118.1">
    <property type="nucleotide sequence ID" value="NZ_AP028145.1"/>
</dbReference>
<reference evidence="13 16" key="2">
    <citation type="submission" date="2016-08" db="EMBL/GenBank/DDBJ databases">
        <title>Genome sequencing of Lactobacillus plantarum JSA22, isolated from fermented soybean paste.</title>
        <authorList>
            <person name="Choi H.S."/>
        </authorList>
    </citation>
    <scope>NUCLEOTIDE SEQUENCE [LARGE SCALE GENOMIC DNA]</scope>
    <source>
        <strain evidence="13 16">JSA22</strain>
    </source>
</reference>
<feature type="domain" description="CoA carboxyltransferase C-terminal" evidence="11">
    <location>
        <begin position="1"/>
        <end position="240"/>
    </location>
</feature>
<keyword evidence="3" id="KW-0444">Lipid biosynthesis</keyword>
<dbReference type="Proteomes" id="UP000094892">
    <property type="component" value="Unassembled WGS sequence"/>
</dbReference>
<dbReference type="InterPro" id="IPR029045">
    <property type="entry name" value="ClpP/crotonase-like_dom_sf"/>
</dbReference>
<evidence type="ECO:0000313" key="13">
    <source>
        <dbReference type="EMBL" id="ODO61614.1"/>
    </source>
</evidence>
<reference evidence="12 15" key="1">
    <citation type="submission" date="2016-03" db="EMBL/GenBank/DDBJ databases">
        <title>Comparative genomics of 54 Lactobacillus plantarum strains reveals genomic uncoupling from niche constraints.</title>
        <authorList>
            <person name="Martino M.E."/>
        </authorList>
    </citation>
    <scope>NUCLEOTIDE SEQUENCE [LARGE SCALE GENOMIC DNA]</scope>
    <source>
        <strain evidence="12 15">19.1</strain>
    </source>
</reference>
<protein>
    <recommendedName>
        <fullName evidence="2">acetyl-CoA carboxytransferase</fullName>
        <ecNumber evidence="2">2.1.3.15</ecNumber>
    </recommendedName>
</protein>
<evidence type="ECO:0000256" key="7">
    <source>
        <dbReference type="ARBA" id="ARBA00022840"/>
    </source>
</evidence>
<evidence type="ECO:0000256" key="5">
    <source>
        <dbReference type="ARBA" id="ARBA00022741"/>
    </source>
</evidence>
<name>A0A165F3W4_LACPN</name>
<dbReference type="NCBIfam" id="NF041504">
    <property type="entry name" value="AccA_sub"/>
    <property type="match status" value="1"/>
</dbReference>
<evidence type="ECO:0000256" key="3">
    <source>
        <dbReference type="ARBA" id="ARBA00022516"/>
    </source>
</evidence>
<dbReference type="GO" id="GO:0005524">
    <property type="term" value="F:ATP binding"/>
    <property type="evidence" value="ECO:0007669"/>
    <property type="project" value="UniProtKB-KW"/>
</dbReference>
<evidence type="ECO:0000256" key="9">
    <source>
        <dbReference type="ARBA" id="ARBA00023160"/>
    </source>
</evidence>
<evidence type="ECO:0000259" key="11">
    <source>
        <dbReference type="PROSITE" id="PS50989"/>
    </source>
</evidence>
<evidence type="ECO:0000313" key="12">
    <source>
        <dbReference type="EMBL" id="KZU91798.1"/>
    </source>
</evidence>
<keyword evidence="6" id="KW-0276">Fatty acid metabolism</keyword>
<evidence type="ECO:0000256" key="1">
    <source>
        <dbReference type="ARBA" id="ARBA00004956"/>
    </source>
</evidence>
<dbReference type="AlphaFoldDB" id="A0A165F3W4"/>
<evidence type="ECO:0000313" key="15">
    <source>
        <dbReference type="Proteomes" id="UP000076882"/>
    </source>
</evidence>
<dbReference type="PROSITE" id="PS50989">
    <property type="entry name" value="COA_CT_CTER"/>
    <property type="match status" value="1"/>
</dbReference>
<dbReference type="EMBL" id="CP066817">
    <property type="protein sequence ID" value="QQM59736.1"/>
    <property type="molecule type" value="Genomic_DNA"/>
</dbReference>
<dbReference type="EC" id="2.1.3.15" evidence="2"/>
<evidence type="ECO:0000313" key="16">
    <source>
        <dbReference type="Proteomes" id="UP000094892"/>
    </source>
</evidence>
<dbReference type="EMBL" id="LUXM01000040">
    <property type="protein sequence ID" value="KZU91798.1"/>
    <property type="molecule type" value="Genomic_DNA"/>
</dbReference>
<dbReference type="GO" id="GO:2001295">
    <property type="term" value="P:malonyl-CoA biosynthetic process"/>
    <property type="evidence" value="ECO:0007669"/>
    <property type="project" value="UniProtKB-UniPathway"/>
</dbReference>